<evidence type="ECO:0000256" key="1">
    <source>
        <dbReference type="SAM" id="Phobius"/>
    </source>
</evidence>
<keyword evidence="3" id="KW-1185">Reference proteome</keyword>
<gene>
    <name evidence="2" type="ORF">GDO78_016631</name>
</gene>
<proteinExistence type="predicted"/>
<protein>
    <submittedName>
        <fullName evidence="2">Uncharacterized protein</fullName>
    </submittedName>
</protein>
<feature type="transmembrane region" description="Helical" evidence="1">
    <location>
        <begin position="20"/>
        <end position="38"/>
    </location>
</feature>
<reference evidence="2" key="1">
    <citation type="thesis" date="2020" institute="ProQuest LLC" country="789 East Eisenhower Parkway, Ann Arbor, MI, USA">
        <title>Comparative Genomics and Chromosome Evolution.</title>
        <authorList>
            <person name="Mudd A.B."/>
        </authorList>
    </citation>
    <scope>NUCLEOTIDE SEQUENCE</scope>
    <source>
        <strain evidence="2">HN-11 Male</strain>
        <tissue evidence="2">Kidney and liver</tissue>
    </source>
</reference>
<evidence type="ECO:0000313" key="3">
    <source>
        <dbReference type="Proteomes" id="UP000770717"/>
    </source>
</evidence>
<dbReference type="OrthoDB" id="9623390at2759"/>
<organism evidence="2 3">
    <name type="scientific">Eleutherodactylus coqui</name>
    <name type="common">Puerto Rican coqui</name>
    <dbReference type="NCBI Taxonomy" id="57060"/>
    <lineage>
        <taxon>Eukaryota</taxon>
        <taxon>Metazoa</taxon>
        <taxon>Chordata</taxon>
        <taxon>Craniata</taxon>
        <taxon>Vertebrata</taxon>
        <taxon>Euteleostomi</taxon>
        <taxon>Amphibia</taxon>
        <taxon>Batrachia</taxon>
        <taxon>Anura</taxon>
        <taxon>Neobatrachia</taxon>
        <taxon>Hyloidea</taxon>
        <taxon>Eleutherodactylidae</taxon>
        <taxon>Eleutherodactylinae</taxon>
        <taxon>Eleutherodactylus</taxon>
        <taxon>Eleutherodactylus</taxon>
    </lineage>
</organism>
<dbReference type="AlphaFoldDB" id="A0A8J6B095"/>
<keyword evidence="1" id="KW-0812">Transmembrane</keyword>
<keyword evidence="1" id="KW-1133">Transmembrane helix</keyword>
<dbReference type="Proteomes" id="UP000770717">
    <property type="component" value="Unassembled WGS sequence"/>
</dbReference>
<dbReference type="EMBL" id="WNTK01020485">
    <property type="protein sequence ID" value="KAG9461507.1"/>
    <property type="molecule type" value="Genomic_DNA"/>
</dbReference>
<name>A0A8J6B095_ELECQ</name>
<keyword evidence="1" id="KW-0472">Membrane</keyword>
<sequence>MSVISRKIHMKTIFQVHLQPFIANISQLILLYMSYLLIHRRLMSRIKVTEGENNKLERSRIHVQNVGNVLLGNHILFNMRKVTQERDHFHVQNVGNVLF</sequence>
<evidence type="ECO:0000313" key="2">
    <source>
        <dbReference type="EMBL" id="KAG9461507.1"/>
    </source>
</evidence>
<accession>A0A8J6B095</accession>
<comment type="caution">
    <text evidence="2">The sequence shown here is derived from an EMBL/GenBank/DDBJ whole genome shotgun (WGS) entry which is preliminary data.</text>
</comment>